<sequence length="665" mass="72884">MGDGSPAFGGVSGATGGHSRARRIPAAAAAACLLGLLAGNVCAAVVEKKVCQGTSNKLTRLGSSEDHYNSLKRTYEGCEVVLGNLEITYVKDNYNLTFLKSIQEVDGYVLISGNTVKTIPLENLQLIRGNTLFENAALTIFLNYDRVRGLEELPMRRLAEILNGGVYIGKNAYLCNMDNVLWDDIVDTTNGKGFVLFDPVERNLSRTDNKSCPVCHPNCTRGHCWAPGLENCQTITKIDCAAQCSGRCRGTLPCDCCHAQCAAGCTGPRDSDCLACRRFRDDATCKESCPALLVYNPFTYQMEDNPDGKYSFGATCVKKCPHNYAVTDYGSCVRSCGADSTEVEQNGILRCKKCEGSCSKVCSGIGTGELKGAMAVNASNIDYFKNCTTINGDLLFLTMTFLGDGYTRTPPLDPLKLNIFKTVKEITGFLLIQAWPKNFTDLYPFENLEVIRGRTKHIGQYALVIMSLNISFLGLRSLREISDGDVAIKKNEHLCFVNTVDWRKHFVTENQKAIISRNGNETTCRQVCHPFCSDTGCWGPGPSQCYSCRNFTRQRECVKECNIFQGEPREFEEDSMCFPCHPECLVQNSTEFGPTCKGPGPDNCTKCAHVMDGPYCVKSCPAGVLGENDTLVWKYPDENSVCQLCHPNSICGWLGPGMQAGGNQP</sequence>
<keyword evidence="5" id="KW-0964">Secreted</keyword>
<dbReference type="Pfam" id="PF01030">
    <property type="entry name" value="Recep_L_domain"/>
    <property type="match status" value="2"/>
</dbReference>
<dbReference type="PANTHER" id="PTHR31018:SF3">
    <property type="entry name" value="RECEPTOR PROTEIN-TYROSINE KINASE"/>
    <property type="match status" value="1"/>
</dbReference>
<keyword evidence="7" id="KW-0808">Transferase</keyword>
<evidence type="ECO:0000256" key="5">
    <source>
        <dbReference type="ARBA" id="ARBA00022525"/>
    </source>
</evidence>
<evidence type="ECO:0000313" key="23">
    <source>
        <dbReference type="RefSeq" id="XP_072858670.1"/>
    </source>
</evidence>
<keyword evidence="12" id="KW-0067">ATP-binding</keyword>
<evidence type="ECO:0000256" key="8">
    <source>
        <dbReference type="ARBA" id="ARBA00022692"/>
    </source>
</evidence>
<keyword evidence="11" id="KW-0418">Kinase</keyword>
<evidence type="ECO:0000256" key="11">
    <source>
        <dbReference type="ARBA" id="ARBA00022777"/>
    </source>
</evidence>
<evidence type="ECO:0000313" key="22">
    <source>
        <dbReference type="Proteomes" id="UP001652642"/>
    </source>
</evidence>
<proteinExistence type="predicted"/>
<evidence type="ECO:0000256" key="3">
    <source>
        <dbReference type="ARBA" id="ARBA00011902"/>
    </source>
</evidence>
<dbReference type="Pfam" id="PF14843">
    <property type="entry name" value="GF_recep_IV"/>
    <property type="match status" value="1"/>
</dbReference>
<dbReference type="SMART" id="SM00261">
    <property type="entry name" value="FU"/>
    <property type="match status" value="4"/>
</dbReference>
<feature type="domain" description="Receptor L-domain" evidence="20">
    <location>
        <begin position="386"/>
        <end position="504"/>
    </location>
</feature>
<keyword evidence="14" id="KW-0472">Membrane</keyword>
<keyword evidence="6" id="KW-0597">Phosphoprotein</keyword>
<name>A0ABM5GLZ5_9SAUR</name>
<evidence type="ECO:0000256" key="13">
    <source>
        <dbReference type="ARBA" id="ARBA00022989"/>
    </source>
</evidence>
<evidence type="ECO:0000256" key="15">
    <source>
        <dbReference type="ARBA" id="ARBA00023137"/>
    </source>
</evidence>
<evidence type="ECO:0000256" key="12">
    <source>
        <dbReference type="ARBA" id="ARBA00022840"/>
    </source>
</evidence>
<organism evidence="22 23">
    <name type="scientific">Pogona vitticeps</name>
    <name type="common">central bearded dragon</name>
    <dbReference type="NCBI Taxonomy" id="103695"/>
    <lineage>
        <taxon>Eukaryota</taxon>
        <taxon>Metazoa</taxon>
        <taxon>Chordata</taxon>
        <taxon>Craniata</taxon>
        <taxon>Vertebrata</taxon>
        <taxon>Euteleostomi</taxon>
        <taxon>Lepidosauria</taxon>
        <taxon>Squamata</taxon>
        <taxon>Bifurcata</taxon>
        <taxon>Unidentata</taxon>
        <taxon>Episquamata</taxon>
        <taxon>Toxicofera</taxon>
        <taxon>Iguania</taxon>
        <taxon>Acrodonta</taxon>
        <taxon>Agamidae</taxon>
        <taxon>Amphibolurinae</taxon>
        <taxon>Pogona</taxon>
    </lineage>
</organism>
<dbReference type="InterPro" id="IPR000494">
    <property type="entry name" value="Rcpt_L-dom"/>
</dbReference>
<keyword evidence="15" id="KW-0829">Tyrosine-protein kinase</keyword>
<dbReference type="InterPro" id="IPR006212">
    <property type="entry name" value="Furin_repeat"/>
</dbReference>
<evidence type="ECO:0000256" key="17">
    <source>
        <dbReference type="ARBA" id="ARBA00023180"/>
    </source>
</evidence>
<dbReference type="InterPro" id="IPR009030">
    <property type="entry name" value="Growth_fac_rcpt_cys_sf"/>
</dbReference>
<dbReference type="Gene3D" id="2.10.220.10">
    <property type="entry name" value="Hormone Receptor, Insulin-like Growth Factor Receptor 1, Chain A, domain 2"/>
    <property type="match status" value="3"/>
</dbReference>
<keyword evidence="13" id="KW-1133">Transmembrane helix</keyword>
<gene>
    <name evidence="23" type="primary">LOC140707983</name>
</gene>
<keyword evidence="9" id="KW-0732">Signal</keyword>
<evidence type="ECO:0000256" key="4">
    <source>
        <dbReference type="ARBA" id="ARBA00022512"/>
    </source>
</evidence>
<dbReference type="PANTHER" id="PTHR31018">
    <property type="entry name" value="SPORULATION-SPECIFIC PROTEIN-RELATED"/>
    <property type="match status" value="1"/>
</dbReference>
<dbReference type="SUPFAM" id="SSF52058">
    <property type="entry name" value="L domain-like"/>
    <property type="match status" value="2"/>
</dbReference>
<evidence type="ECO:0000256" key="1">
    <source>
        <dbReference type="ARBA" id="ARBA00004191"/>
    </source>
</evidence>
<feature type="domain" description="Furin-like cysteine-rich" evidence="19">
    <location>
        <begin position="208"/>
        <end position="363"/>
    </location>
</feature>
<dbReference type="InterPro" id="IPR036941">
    <property type="entry name" value="Rcpt_L-dom_sf"/>
</dbReference>
<accession>A0ABM5GLZ5</accession>
<evidence type="ECO:0000256" key="7">
    <source>
        <dbReference type="ARBA" id="ARBA00022679"/>
    </source>
</evidence>
<reference evidence="23" key="1">
    <citation type="submission" date="2025-08" db="UniProtKB">
        <authorList>
            <consortium name="RefSeq"/>
        </authorList>
    </citation>
    <scope>IDENTIFICATION</scope>
</reference>
<dbReference type="InterPro" id="IPR051648">
    <property type="entry name" value="CWI-Assembly_Regulator"/>
</dbReference>
<evidence type="ECO:0000256" key="10">
    <source>
        <dbReference type="ARBA" id="ARBA00022741"/>
    </source>
</evidence>
<keyword evidence="10" id="KW-0547">Nucleotide-binding</keyword>
<evidence type="ECO:0000259" key="20">
    <source>
        <dbReference type="Pfam" id="PF01030"/>
    </source>
</evidence>
<keyword evidence="17" id="KW-0325">Glycoprotein</keyword>
<feature type="domain" description="Growth factor receptor" evidence="21">
    <location>
        <begin position="527"/>
        <end position="658"/>
    </location>
</feature>
<dbReference type="Gene3D" id="3.80.20.20">
    <property type="entry name" value="Receptor L-domain"/>
    <property type="match status" value="2"/>
</dbReference>
<dbReference type="Pfam" id="PF00757">
    <property type="entry name" value="Furin-like"/>
    <property type="match status" value="1"/>
</dbReference>
<dbReference type="InterPro" id="IPR032778">
    <property type="entry name" value="GF_recep_IV"/>
</dbReference>
<keyword evidence="22" id="KW-1185">Reference proteome</keyword>
<dbReference type="Proteomes" id="UP001652642">
    <property type="component" value="Chromosome 6"/>
</dbReference>
<evidence type="ECO:0000256" key="18">
    <source>
        <dbReference type="ARBA" id="ARBA00051243"/>
    </source>
</evidence>
<dbReference type="InterPro" id="IPR006211">
    <property type="entry name" value="Furin-like_Cys-rich_dom"/>
</dbReference>
<keyword evidence="8" id="KW-0812">Transmembrane</keyword>
<evidence type="ECO:0000256" key="16">
    <source>
        <dbReference type="ARBA" id="ARBA00023170"/>
    </source>
</evidence>
<evidence type="ECO:0000256" key="2">
    <source>
        <dbReference type="ARBA" id="ARBA00004479"/>
    </source>
</evidence>
<protein>
    <recommendedName>
        <fullName evidence="3">receptor protein-tyrosine kinase</fullName>
        <ecNumber evidence="3">2.7.10.1</ecNumber>
    </recommendedName>
</protein>
<dbReference type="SUPFAM" id="SSF57184">
    <property type="entry name" value="Growth factor receptor domain"/>
    <property type="match status" value="2"/>
</dbReference>
<evidence type="ECO:0000259" key="21">
    <source>
        <dbReference type="Pfam" id="PF14843"/>
    </source>
</evidence>
<feature type="domain" description="Receptor L-domain" evidence="20">
    <location>
        <begin position="77"/>
        <end position="185"/>
    </location>
</feature>
<dbReference type="RefSeq" id="XP_072858670.1">
    <property type="nucleotide sequence ID" value="XM_073002569.1"/>
</dbReference>
<keyword evidence="16" id="KW-0675">Receptor</keyword>
<comment type="catalytic activity">
    <reaction evidence="18">
        <text>L-tyrosyl-[protein] + ATP = O-phospho-L-tyrosyl-[protein] + ADP + H(+)</text>
        <dbReference type="Rhea" id="RHEA:10596"/>
        <dbReference type="Rhea" id="RHEA-COMP:10136"/>
        <dbReference type="Rhea" id="RHEA-COMP:20101"/>
        <dbReference type="ChEBI" id="CHEBI:15378"/>
        <dbReference type="ChEBI" id="CHEBI:30616"/>
        <dbReference type="ChEBI" id="CHEBI:46858"/>
        <dbReference type="ChEBI" id="CHEBI:61978"/>
        <dbReference type="ChEBI" id="CHEBI:456216"/>
        <dbReference type="EC" id="2.7.10.1"/>
    </reaction>
</comment>
<dbReference type="GeneID" id="140707983"/>
<keyword evidence="4" id="KW-0134">Cell wall</keyword>
<evidence type="ECO:0000256" key="9">
    <source>
        <dbReference type="ARBA" id="ARBA00022729"/>
    </source>
</evidence>
<evidence type="ECO:0000259" key="19">
    <source>
        <dbReference type="Pfam" id="PF00757"/>
    </source>
</evidence>
<dbReference type="EC" id="2.7.10.1" evidence="3"/>
<comment type="subcellular location">
    <subcellularLocation>
        <location evidence="2">Membrane</location>
        <topology evidence="2">Single-pass type I membrane protein</topology>
    </subcellularLocation>
    <subcellularLocation>
        <location evidence="1">Secreted</location>
        <location evidence="1">Cell wall</location>
    </subcellularLocation>
</comment>
<dbReference type="CDD" id="cd00064">
    <property type="entry name" value="FU"/>
    <property type="match status" value="3"/>
</dbReference>
<evidence type="ECO:0000256" key="14">
    <source>
        <dbReference type="ARBA" id="ARBA00023136"/>
    </source>
</evidence>
<evidence type="ECO:0000256" key="6">
    <source>
        <dbReference type="ARBA" id="ARBA00022553"/>
    </source>
</evidence>